<proteinExistence type="predicted"/>
<sequence>MKEKIESPDLICTRQCRSPSKKACENKCQDYCIKYELEKAERDLDNLKDPDNLSEKDRQDLDKYLKCLEDNNDNFEYCLTLFEGQSSSDYLF</sequence>
<protein>
    <submittedName>
        <fullName evidence="1">Uncharacterized protein</fullName>
    </submittedName>
</protein>
<dbReference type="EMBL" id="CP157942">
    <property type="protein sequence ID" value="XBS67105.1"/>
    <property type="molecule type" value="Genomic_DNA"/>
</dbReference>
<name>A0AAU7Q2B8_9RICK</name>
<organism evidence="1">
    <name type="scientific">Wolbachia endosymbiont of Armadillidium arcangelii</name>
    <dbReference type="NCBI Taxonomy" id="3158571"/>
    <lineage>
        <taxon>Bacteria</taxon>
        <taxon>Pseudomonadati</taxon>
        <taxon>Pseudomonadota</taxon>
        <taxon>Alphaproteobacteria</taxon>
        <taxon>Rickettsiales</taxon>
        <taxon>Anaplasmataceae</taxon>
        <taxon>Wolbachieae</taxon>
        <taxon>Wolbachia</taxon>
    </lineage>
</organism>
<dbReference type="RefSeq" id="WP_047758790.1">
    <property type="nucleotide sequence ID" value="NZ_CP157942.1"/>
</dbReference>
<reference evidence="1" key="1">
    <citation type="submission" date="2024-06" db="EMBL/GenBank/DDBJ databases">
        <authorList>
            <person name="Dussert Y."/>
            <person name="Peccoud J."/>
            <person name="Pigeault R."/>
        </authorList>
    </citation>
    <scope>NUCLEOTIDE SEQUENCE</scope>
    <source>
        <strain evidence="1">WArc</strain>
    </source>
</reference>
<accession>A0AAU7Q2B8</accession>
<evidence type="ECO:0000313" key="1">
    <source>
        <dbReference type="EMBL" id="XBS67105.1"/>
    </source>
</evidence>
<dbReference type="AlphaFoldDB" id="A0AAU7Q2B8"/>
<gene>
    <name evidence="1" type="ORF">ABLO99_08195</name>
</gene>